<organism evidence="2">
    <name type="scientific">viral metagenome</name>
    <dbReference type="NCBI Taxonomy" id="1070528"/>
    <lineage>
        <taxon>unclassified sequences</taxon>
        <taxon>metagenomes</taxon>
        <taxon>organismal metagenomes</taxon>
    </lineage>
</organism>
<accession>A0A6C0IP90</accession>
<evidence type="ECO:0000256" key="1">
    <source>
        <dbReference type="SAM" id="Phobius"/>
    </source>
</evidence>
<keyword evidence="1" id="KW-0812">Transmembrane</keyword>
<sequence>MSLFNELQDGIINNWKTIMTIVSTIAILWVVSHIFGDAKRYYTENYNVSESFCDKDSTLPHLRPDALG</sequence>
<proteinExistence type="predicted"/>
<reference evidence="2" key="1">
    <citation type="journal article" date="2020" name="Nature">
        <title>Giant virus diversity and host interactions through global metagenomics.</title>
        <authorList>
            <person name="Schulz F."/>
            <person name="Roux S."/>
            <person name="Paez-Espino D."/>
            <person name="Jungbluth S."/>
            <person name="Walsh D.A."/>
            <person name="Denef V.J."/>
            <person name="McMahon K.D."/>
            <person name="Konstantinidis K.T."/>
            <person name="Eloe-Fadrosh E.A."/>
            <person name="Kyrpides N.C."/>
            <person name="Woyke T."/>
        </authorList>
    </citation>
    <scope>NUCLEOTIDE SEQUENCE</scope>
    <source>
        <strain evidence="2">GVMAG-M-3300024261-37</strain>
    </source>
</reference>
<dbReference type="EMBL" id="MN740233">
    <property type="protein sequence ID" value="QHT95024.1"/>
    <property type="molecule type" value="Genomic_DNA"/>
</dbReference>
<keyword evidence="1" id="KW-1133">Transmembrane helix</keyword>
<keyword evidence="1" id="KW-0472">Membrane</keyword>
<dbReference type="AlphaFoldDB" id="A0A6C0IP90"/>
<evidence type="ECO:0000313" key="2">
    <source>
        <dbReference type="EMBL" id="QHT95024.1"/>
    </source>
</evidence>
<feature type="transmembrane region" description="Helical" evidence="1">
    <location>
        <begin position="12"/>
        <end position="31"/>
    </location>
</feature>
<protein>
    <submittedName>
        <fullName evidence="2">Uncharacterized protein</fullName>
    </submittedName>
</protein>
<name>A0A6C0IP90_9ZZZZ</name>